<dbReference type="PANTHER" id="PTHR34219">
    <property type="entry name" value="IRON-REGULATED INNER MEMBRANE PROTEIN-RELATED"/>
    <property type="match status" value="1"/>
</dbReference>
<dbReference type="PANTHER" id="PTHR34219:SF6">
    <property type="entry name" value="BLR3280 PROTEIN"/>
    <property type="match status" value="1"/>
</dbReference>
<feature type="transmembrane region" description="Helical" evidence="2">
    <location>
        <begin position="508"/>
        <end position="528"/>
    </location>
</feature>
<evidence type="ECO:0000313" key="4">
    <source>
        <dbReference type="Proteomes" id="UP000270261"/>
    </source>
</evidence>
<keyword evidence="2" id="KW-0472">Membrane</keyword>
<dbReference type="InterPro" id="IPR005625">
    <property type="entry name" value="PepSY-ass_TM"/>
</dbReference>
<keyword evidence="4" id="KW-1185">Reference proteome</keyword>
<feature type="region of interest" description="Disordered" evidence="1">
    <location>
        <begin position="129"/>
        <end position="148"/>
    </location>
</feature>
<keyword evidence="2" id="KW-1133">Transmembrane helix</keyword>
<dbReference type="Pfam" id="PF03929">
    <property type="entry name" value="PepSY_TM"/>
    <property type="match status" value="1"/>
</dbReference>
<evidence type="ECO:0000256" key="1">
    <source>
        <dbReference type="SAM" id="MobiDB-lite"/>
    </source>
</evidence>
<reference evidence="3 4" key="1">
    <citation type="submission" date="2018-11" db="EMBL/GenBank/DDBJ databases">
        <title>Genome sequencing of Lautropia sp. KCOM 2505 (= ChDC F240).</title>
        <authorList>
            <person name="Kook J.-K."/>
            <person name="Park S.-N."/>
            <person name="Lim Y.K."/>
        </authorList>
    </citation>
    <scope>NUCLEOTIDE SEQUENCE [LARGE SCALE GENOMIC DNA]</scope>
    <source>
        <strain evidence="3 4">KCOM 2505</strain>
    </source>
</reference>
<feature type="compositionally biased region" description="Low complexity" evidence="1">
    <location>
        <begin position="133"/>
        <end position="148"/>
    </location>
</feature>
<dbReference type="AlphaFoldDB" id="A0A426FS29"/>
<dbReference type="OrthoDB" id="9760788at2"/>
<dbReference type="Proteomes" id="UP000270261">
    <property type="component" value="Unassembled WGS sequence"/>
</dbReference>
<evidence type="ECO:0000313" key="3">
    <source>
        <dbReference type="EMBL" id="RRN45495.1"/>
    </source>
</evidence>
<organism evidence="3 4">
    <name type="scientific">Lautropia dentalis</name>
    <dbReference type="NCBI Taxonomy" id="2490857"/>
    <lineage>
        <taxon>Bacteria</taxon>
        <taxon>Pseudomonadati</taxon>
        <taxon>Pseudomonadota</taxon>
        <taxon>Betaproteobacteria</taxon>
        <taxon>Burkholderiales</taxon>
        <taxon>Burkholderiaceae</taxon>
        <taxon>Lautropia</taxon>
    </lineage>
</organism>
<feature type="region of interest" description="Disordered" evidence="1">
    <location>
        <begin position="67"/>
        <end position="106"/>
    </location>
</feature>
<feature type="transmembrane region" description="Helical" evidence="2">
    <location>
        <begin position="17"/>
        <end position="39"/>
    </location>
</feature>
<proteinExistence type="predicted"/>
<name>A0A426FS29_9BURK</name>
<accession>A0A426FS29</accession>
<protein>
    <submittedName>
        <fullName evidence="3">PepSY domain-containing protein</fullName>
    </submittedName>
</protein>
<dbReference type="EMBL" id="RRUE01000001">
    <property type="protein sequence ID" value="RRN45495.1"/>
    <property type="molecule type" value="Genomic_DNA"/>
</dbReference>
<feature type="transmembrane region" description="Helical" evidence="2">
    <location>
        <begin position="245"/>
        <end position="270"/>
    </location>
</feature>
<sequence>MRAGTQMKRYVYLIHRWMGVGGCVLMVLWFISGVVMLFTGYPKLTPWERLAPLPALGTTACCRPIDSLSADRPISQPPTDDPSIGHPSTDGRPAGHQPAGSLPGGISPADARLVLTSIGGQPRYVWEDGEAQTSAPATTPASTPTSTPAIAPKEALAEAHVFAPGASLQYAGTIDEDRWTHSRSLNPHRPLHVVELEGDEPGRLYISSATGQVVLDAPRYQQLWNYAGAWLHWLYMFRNQPKDPVWSWVVIVLSTACTVVAVTGVFVGIWRWRFRGRYRTGSHSPYREGWMRWHHITGLAFSLFVCTWIFSGLMSMSPYGLFPPAQKEPDEAAYRGKAEPMADTLKQPARIIEALQQTDFRPVELQWHRLGGETYVLALDGQARTQLVRATPDGQLAVQDRWKPDDVMPAARHLFAEPATGSEVLGQYDAYYYQRHPEAMNGAEVHGLPALRIDYGDAENTRVYIDLRTGQMADSMNAAQRNRRWLFYFLHSWDVPAILRTGSGRDAVLILLSAGGLAVSVTGVVIGWRRVKVKVARG</sequence>
<keyword evidence="2" id="KW-0812">Transmembrane</keyword>
<evidence type="ECO:0000256" key="2">
    <source>
        <dbReference type="SAM" id="Phobius"/>
    </source>
</evidence>
<feature type="transmembrane region" description="Helical" evidence="2">
    <location>
        <begin position="290"/>
        <end position="310"/>
    </location>
</feature>
<comment type="caution">
    <text evidence="3">The sequence shown here is derived from an EMBL/GenBank/DDBJ whole genome shotgun (WGS) entry which is preliminary data.</text>
</comment>
<gene>
    <name evidence="3" type="ORF">EHV23_04710</name>
</gene>